<gene>
    <name evidence="6" type="primary">rpl2</name>
    <name evidence="10" type="ORF">ENS19_03520</name>
</gene>
<dbReference type="PANTHER" id="PTHR13691">
    <property type="entry name" value="RIBOSOMAL PROTEIN L2"/>
    <property type="match status" value="1"/>
</dbReference>
<comment type="similarity">
    <text evidence="1 6">Belongs to the universal ribosomal protein uL2 family.</text>
</comment>
<evidence type="ECO:0000256" key="4">
    <source>
        <dbReference type="ARBA" id="ARBA00022980"/>
    </source>
</evidence>
<name>A0A7C3IL98_9CREN</name>
<dbReference type="PANTHER" id="PTHR13691:SF16">
    <property type="entry name" value="LARGE RIBOSOMAL SUBUNIT PROTEIN UL2"/>
    <property type="match status" value="1"/>
</dbReference>
<proteinExistence type="inferred from homology"/>
<comment type="subunit">
    <text evidence="6">Part of the 50S ribosomal subunit. Forms a bridge to the 30S subunit in the 70S ribosome.</text>
</comment>
<dbReference type="EMBL" id="DSTX01000004">
    <property type="protein sequence ID" value="HFK20331.1"/>
    <property type="molecule type" value="Genomic_DNA"/>
</dbReference>
<dbReference type="InterPro" id="IPR014726">
    <property type="entry name" value="Ribosomal_uL2_dom3"/>
</dbReference>
<dbReference type="NCBIfam" id="NF007180">
    <property type="entry name" value="PRK09612.1"/>
    <property type="match status" value="1"/>
</dbReference>
<keyword evidence="3 6" id="KW-0694">RNA-binding</keyword>
<evidence type="ECO:0000256" key="1">
    <source>
        <dbReference type="ARBA" id="ARBA00005636"/>
    </source>
</evidence>
<reference evidence="10" key="1">
    <citation type="journal article" date="2020" name="mSystems">
        <title>Genome- and Community-Level Interaction Insights into Carbon Utilization and Element Cycling Functions of Hydrothermarchaeota in Hydrothermal Sediment.</title>
        <authorList>
            <person name="Zhou Z."/>
            <person name="Liu Y."/>
            <person name="Xu W."/>
            <person name="Pan J."/>
            <person name="Luo Z.H."/>
            <person name="Li M."/>
        </authorList>
    </citation>
    <scope>NUCLEOTIDE SEQUENCE [LARGE SCALE GENOMIC DNA]</scope>
    <source>
        <strain evidence="10">SpSt-468</strain>
    </source>
</reference>
<organism evidence="10">
    <name type="scientific">Candidatus Methanomethylicus mesodigestus</name>
    <dbReference type="NCBI Taxonomy" id="1867258"/>
    <lineage>
        <taxon>Archaea</taxon>
        <taxon>Thermoproteota</taxon>
        <taxon>Methanosuratincolia</taxon>
        <taxon>Candidatus Methanomethylicales</taxon>
        <taxon>Candidatus Methanomethylicaceae</taxon>
        <taxon>Candidatus Methanomethylicus</taxon>
    </lineage>
</organism>
<dbReference type="PIRSF" id="PIRSF002158">
    <property type="entry name" value="Ribosomal_L2"/>
    <property type="match status" value="1"/>
</dbReference>
<accession>A0A7C3IL98</accession>
<dbReference type="SMART" id="SM01382">
    <property type="entry name" value="Ribosomal_L2_C"/>
    <property type="match status" value="1"/>
</dbReference>
<evidence type="ECO:0000256" key="2">
    <source>
        <dbReference type="ARBA" id="ARBA00022730"/>
    </source>
</evidence>
<evidence type="ECO:0000256" key="6">
    <source>
        <dbReference type="HAMAP-Rule" id="MF_01320"/>
    </source>
</evidence>
<dbReference type="InterPro" id="IPR012340">
    <property type="entry name" value="NA-bd_OB-fold"/>
</dbReference>
<sequence>MGKKQNLQRRGRGGAVFKSPSWRRIGKVRYPPVMEDEKTGSVEFIVKDIVHDRGRGAPVIIAKSRGGVTSMMIAPEGTYVGQRIFYGAAASINAGNVLPLEKIPEGTIIFNIEGRTGDGGKFVRSAGGYATLVSHTPTKVLCQFPSGTIRPFDLACRATIGIAAAGGMVEKPMLKAGTSFHKYRATSVKYPSVRGKAMSPYAHPHGGGSHPKGGRPVSRNAPPGQKVGIIASRRTGRKKK</sequence>
<dbReference type="Pfam" id="PF03947">
    <property type="entry name" value="Ribosomal_L2_C"/>
    <property type="match status" value="1"/>
</dbReference>
<dbReference type="InterPro" id="IPR022669">
    <property type="entry name" value="Ribosomal_uL2_C"/>
</dbReference>
<dbReference type="InterPro" id="IPR002171">
    <property type="entry name" value="Ribosomal_uL2"/>
</dbReference>
<comment type="caution">
    <text evidence="10">The sequence shown here is derived from an EMBL/GenBank/DDBJ whole genome shotgun (WGS) entry which is preliminary data.</text>
</comment>
<dbReference type="GO" id="GO:0002181">
    <property type="term" value="P:cytoplasmic translation"/>
    <property type="evidence" value="ECO:0007669"/>
    <property type="project" value="TreeGrafter"/>
</dbReference>
<dbReference type="GO" id="GO:0003735">
    <property type="term" value="F:structural constituent of ribosome"/>
    <property type="evidence" value="ECO:0007669"/>
    <property type="project" value="InterPro"/>
</dbReference>
<dbReference type="Gene3D" id="2.40.50.140">
    <property type="entry name" value="Nucleic acid-binding proteins"/>
    <property type="match status" value="1"/>
</dbReference>
<feature type="domain" description="Large ribosomal subunit protein uL2 C-terminal" evidence="8">
    <location>
        <begin position="92"/>
        <end position="223"/>
    </location>
</feature>
<keyword evidence="4 6" id="KW-0689">Ribosomal protein</keyword>
<feature type="domain" description="Large ribosomal subunit protein uL2 RNA-binding" evidence="9">
    <location>
        <begin position="11"/>
        <end position="86"/>
    </location>
</feature>
<dbReference type="InterPro" id="IPR023672">
    <property type="entry name" value="Ribosomal_uL2_arc_euk"/>
</dbReference>
<evidence type="ECO:0000313" key="10">
    <source>
        <dbReference type="EMBL" id="HFK20331.1"/>
    </source>
</evidence>
<feature type="region of interest" description="Disordered" evidence="7">
    <location>
        <begin position="198"/>
        <end position="240"/>
    </location>
</feature>
<evidence type="ECO:0000259" key="9">
    <source>
        <dbReference type="SMART" id="SM01383"/>
    </source>
</evidence>
<dbReference type="AlphaFoldDB" id="A0A7C3IL98"/>
<dbReference type="HAMAP" id="MF_01320_A">
    <property type="entry name" value="Ribosomal_uL2_A"/>
    <property type="match status" value="1"/>
</dbReference>
<evidence type="ECO:0000256" key="3">
    <source>
        <dbReference type="ARBA" id="ARBA00022884"/>
    </source>
</evidence>
<dbReference type="SMART" id="SM01383">
    <property type="entry name" value="Ribosomal_L2"/>
    <property type="match status" value="1"/>
</dbReference>
<dbReference type="InterPro" id="IPR022666">
    <property type="entry name" value="Ribosomal_uL2_RNA-bd_dom"/>
</dbReference>
<dbReference type="Gene3D" id="4.10.950.10">
    <property type="entry name" value="Ribosomal protein L2, domain 3"/>
    <property type="match status" value="1"/>
</dbReference>
<keyword evidence="2 6" id="KW-0699">rRNA-binding</keyword>
<evidence type="ECO:0000256" key="5">
    <source>
        <dbReference type="ARBA" id="ARBA00023274"/>
    </source>
</evidence>
<dbReference type="InterPro" id="IPR014722">
    <property type="entry name" value="Rib_uL2_dom2"/>
</dbReference>
<keyword evidence="5 6" id="KW-0687">Ribonucleoprotein</keyword>
<evidence type="ECO:0000259" key="8">
    <source>
        <dbReference type="SMART" id="SM01382"/>
    </source>
</evidence>
<dbReference type="SUPFAM" id="SSF50104">
    <property type="entry name" value="Translation proteins SH3-like domain"/>
    <property type="match status" value="1"/>
</dbReference>
<dbReference type="GO" id="GO:0022625">
    <property type="term" value="C:cytosolic large ribosomal subunit"/>
    <property type="evidence" value="ECO:0007669"/>
    <property type="project" value="TreeGrafter"/>
</dbReference>
<dbReference type="GO" id="GO:0019843">
    <property type="term" value="F:rRNA binding"/>
    <property type="evidence" value="ECO:0007669"/>
    <property type="project" value="UniProtKB-UniRule"/>
</dbReference>
<dbReference type="InterPro" id="IPR008991">
    <property type="entry name" value="Translation_prot_SH3-like_sf"/>
</dbReference>
<protein>
    <recommendedName>
        <fullName evidence="6">Large ribosomal subunit protein uL2</fullName>
    </recommendedName>
</protein>
<dbReference type="Gene3D" id="2.30.30.30">
    <property type="match status" value="1"/>
</dbReference>
<dbReference type="SUPFAM" id="SSF50249">
    <property type="entry name" value="Nucleic acid-binding proteins"/>
    <property type="match status" value="1"/>
</dbReference>
<dbReference type="FunFam" id="4.10.950.10:FF:000002">
    <property type="entry name" value="60S ribosomal protein L2"/>
    <property type="match status" value="1"/>
</dbReference>
<evidence type="ECO:0000256" key="7">
    <source>
        <dbReference type="SAM" id="MobiDB-lite"/>
    </source>
</evidence>
<comment type="function">
    <text evidence="6">One of the primary rRNA binding proteins. Required for association of the 30S and 50S subunits to form the 70S ribosome, for tRNA binding and peptide bond formation. It has been suggested to have peptidyltransferase activity; this is somewhat controversial. Makes several contacts with the 16S rRNA in the 70S ribosome.</text>
</comment>